<keyword evidence="5 7" id="KW-0443">Lipid metabolism</keyword>
<evidence type="ECO:0000259" key="8">
    <source>
        <dbReference type="SMART" id="SM00563"/>
    </source>
</evidence>
<dbReference type="NCBIfam" id="TIGR00530">
    <property type="entry name" value="AGP_acyltrn"/>
    <property type="match status" value="1"/>
</dbReference>
<keyword evidence="7" id="KW-0594">Phospholipid biosynthesis</keyword>
<dbReference type="Proteomes" id="UP000263486">
    <property type="component" value="Unassembled WGS sequence"/>
</dbReference>
<evidence type="ECO:0000256" key="1">
    <source>
        <dbReference type="ARBA" id="ARBA00005189"/>
    </source>
</evidence>
<evidence type="ECO:0000313" key="10">
    <source>
        <dbReference type="Proteomes" id="UP000263486"/>
    </source>
</evidence>
<sequence>MTLLRVTLFGFLYFLKLNIFKLSKVKKIEVEKDRVFYARDLFRGFGRGIIERTNAVVEVIYEDEEEFKSLSMEEPMVLISNHQSNIDIPVIQGYFPFVPGFMAKKEMETWMFFKTWIPLTNSIFIDRKNPREGIKAIRKSVKFIKEGYPMLIFPEGTRSDSGEIGEFKNGGFKVAIDSKAKIIPITLKGTYDIQNKKSIKMFKNKNVKLIIGKVVDTKDYDREGLKNIHNVVKEVIVNNYNK</sequence>
<comment type="pathway">
    <text evidence="1">Lipid metabolism.</text>
</comment>
<gene>
    <name evidence="9" type="ORF">DYH56_03590</name>
</gene>
<accession>A0ABX9KJV3</accession>
<keyword evidence="6 7" id="KW-0012">Acyltransferase</keyword>
<keyword evidence="10" id="KW-1185">Reference proteome</keyword>
<dbReference type="EC" id="2.3.1.51" evidence="7"/>
<reference evidence="9 10" key="1">
    <citation type="submission" date="2018-08" db="EMBL/GenBank/DDBJ databases">
        <title>Draft genome sequence of Psychrilyobacter sp. strain SD5 isolated from Black Sea water.</title>
        <authorList>
            <person name="Yadav S."/>
            <person name="Villanueva L."/>
            <person name="Damste J.S.S."/>
        </authorList>
    </citation>
    <scope>NUCLEOTIDE SEQUENCE [LARGE SCALE GENOMIC DNA]</scope>
    <source>
        <strain evidence="9 10">SD5</strain>
    </source>
</reference>
<comment type="caution">
    <text evidence="9">The sequence shown here is derived from an EMBL/GenBank/DDBJ whole genome shotgun (WGS) entry which is preliminary data.</text>
</comment>
<dbReference type="PANTHER" id="PTHR10434:SF64">
    <property type="entry name" value="1-ACYL-SN-GLYCEROL-3-PHOSPHATE ACYLTRANSFERASE-RELATED"/>
    <property type="match status" value="1"/>
</dbReference>
<dbReference type="SMART" id="SM00563">
    <property type="entry name" value="PlsC"/>
    <property type="match status" value="1"/>
</dbReference>
<dbReference type="InterPro" id="IPR002123">
    <property type="entry name" value="Plipid/glycerol_acylTrfase"/>
</dbReference>
<evidence type="ECO:0000256" key="7">
    <source>
        <dbReference type="RuleBase" id="RU361267"/>
    </source>
</evidence>
<comment type="catalytic activity">
    <reaction evidence="7">
        <text>a 1-acyl-sn-glycero-3-phosphate + an acyl-CoA = a 1,2-diacyl-sn-glycero-3-phosphate + CoA</text>
        <dbReference type="Rhea" id="RHEA:19709"/>
        <dbReference type="ChEBI" id="CHEBI:57287"/>
        <dbReference type="ChEBI" id="CHEBI:57970"/>
        <dbReference type="ChEBI" id="CHEBI:58342"/>
        <dbReference type="ChEBI" id="CHEBI:58608"/>
        <dbReference type="EC" id="2.3.1.51"/>
    </reaction>
</comment>
<dbReference type="Pfam" id="PF01553">
    <property type="entry name" value="Acyltransferase"/>
    <property type="match status" value="1"/>
</dbReference>
<keyword evidence="7" id="KW-1208">Phospholipid metabolism</keyword>
<evidence type="ECO:0000256" key="3">
    <source>
        <dbReference type="ARBA" id="ARBA00022516"/>
    </source>
</evidence>
<evidence type="ECO:0000256" key="4">
    <source>
        <dbReference type="ARBA" id="ARBA00022679"/>
    </source>
</evidence>
<dbReference type="SUPFAM" id="SSF69593">
    <property type="entry name" value="Glycerol-3-phosphate (1)-acyltransferase"/>
    <property type="match status" value="1"/>
</dbReference>
<dbReference type="CDD" id="cd07989">
    <property type="entry name" value="LPLAT_AGPAT-like"/>
    <property type="match status" value="1"/>
</dbReference>
<organism evidence="9 10">
    <name type="scientific">Psychrilyobacter piezotolerans</name>
    <dbReference type="NCBI Taxonomy" id="2293438"/>
    <lineage>
        <taxon>Bacteria</taxon>
        <taxon>Fusobacteriati</taxon>
        <taxon>Fusobacteriota</taxon>
        <taxon>Fusobacteriia</taxon>
        <taxon>Fusobacteriales</taxon>
        <taxon>Fusobacteriaceae</taxon>
        <taxon>Psychrilyobacter</taxon>
    </lineage>
</organism>
<comment type="domain">
    <text evidence="7">The HXXXXD motif is essential for acyltransferase activity and may constitute the binding site for the phosphate moiety of the glycerol-3-phosphate.</text>
</comment>
<evidence type="ECO:0000256" key="6">
    <source>
        <dbReference type="ARBA" id="ARBA00023315"/>
    </source>
</evidence>
<evidence type="ECO:0000256" key="5">
    <source>
        <dbReference type="ARBA" id="ARBA00023098"/>
    </source>
</evidence>
<protein>
    <recommendedName>
        <fullName evidence="7">1-acyl-sn-glycerol-3-phosphate acyltransferase</fullName>
        <ecNumber evidence="7">2.3.1.51</ecNumber>
    </recommendedName>
</protein>
<keyword evidence="3 7" id="KW-0444">Lipid biosynthesis</keyword>
<comment type="similarity">
    <text evidence="2 7">Belongs to the 1-acyl-sn-glycerol-3-phosphate acyltransferase family.</text>
</comment>
<dbReference type="InterPro" id="IPR004552">
    <property type="entry name" value="AGP_acyltrans"/>
</dbReference>
<dbReference type="RefSeq" id="WP_114641490.1">
    <property type="nucleotide sequence ID" value="NZ_JAACIO010000004.1"/>
</dbReference>
<dbReference type="PANTHER" id="PTHR10434">
    <property type="entry name" value="1-ACYL-SN-GLYCEROL-3-PHOSPHATE ACYLTRANSFERASE"/>
    <property type="match status" value="1"/>
</dbReference>
<feature type="domain" description="Phospholipid/glycerol acyltransferase" evidence="8">
    <location>
        <begin position="76"/>
        <end position="190"/>
    </location>
</feature>
<keyword evidence="4 7" id="KW-0808">Transferase</keyword>
<dbReference type="EMBL" id="QUAJ01000004">
    <property type="protein sequence ID" value="REI42449.1"/>
    <property type="molecule type" value="Genomic_DNA"/>
</dbReference>
<name>A0ABX9KJV3_9FUSO</name>
<evidence type="ECO:0000256" key="2">
    <source>
        <dbReference type="ARBA" id="ARBA00008655"/>
    </source>
</evidence>
<dbReference type="GO" id="GO:0003841">
    <property type="term" value="F:1-acylglycerol-3-phosphate O-acyltransferase activity"/>
    <property type="evidence" value="ECO:0007669"/>
    <property type="project" value="UniProtKB-EC"/>
</dbReference>
<evidence type="ECO:0000313" key="9">
    <source>
        <dbReference type="EMBL" id="REI42449.1"/>
    </source>
</evidence>
<proteinExistence type="inferred from homology"/>